<feature type="domain" description="ABC transmembrane type-1" evidence="8">
    <location>
        <begin position="31"/>
        <end position="221"/>
    </location>
</feature>
<gene>
    <name evidence="9" type="ORF">RH857_01680</name>
</gene>
<comment type="caution">
    <text evidence="9">The sequence shown here is derived from an EMBL/GenBank/DDBJ whole genome shotgun (WGS) entry which is preliminary data.</text>
</comment>
<dbReference type="EMBL" id="JAVKGT010000003">
    <property type="protein sequence ID" value="MDR5710851.1"/>
    <property type="molecule type" value="Genomic_DNA"/>
</dbReference>
<name>A0ABU1FQD3_9MICC</name>
<feature type="transmembrane region" description="Helical" evidence="7">
    <location>
        <begin position="30"/>
        <end position="54"/>
    </location>
</feature>
<evidence type="ECO:0000256" key="1">
    <source>
        <dbReference type="ARBA" id="ARBA00004651"/>
    </source>
</evidence>
<keyword evidence="3" id="KW-1003">Cell membrane</keyword>
<protein>
    <submittedName>
        <fullName evidence="9">Carbohydrate ABC transporter permease</fullName>
    </submittedName>
</protein>
<dbReference type="CDD" id="cd06261">
    <property type="entry name" value="TM_PBP2"/>
    <property type="match status" value="1"/>
</dbReference>
<keyword evidence="5 7" id="KW-1133">Transmembrane helix</keyword>
<evidence type="ECO:0000256" key="2">
    <source>
        <dbReference type="ARBA" id="ARBA00022448"/>
    </source>
</evidence>
<dbReference type="InterPro" id="IPR000515">
    <property type="entry name" value="MetI-like"/>
</dbReference>
<reference evidence="10" key="1">
    <citation type="submission" date="2023-07" db="EMBL/GenBank/DDBJ databases">
        <title>Description of three actinobacteria isolated from air of manufacturing shop in a pharmaceutical factory.</title>
        <authorList>
            <person name="Zhang D.-F."/>
        </authorList>
    </citation>
    <scope>NUCLEOTIDE SEQUENCE [LARGE SCALE GENOMIC DNA]</scope>
    <source>
        <strain evidence="10">CCTCC AB 207010</strain>
    </source>
</reference>
<comment type="similarity">
    <text evidence="7">Belongs to the binding-protein-dependent transport system permease family.</text>
</comment>
<keyword evidence="4 7" id="KW-0812">Transmembrane</keyword>
<evidence type="ECO:0000259" key="8">
    <source>
        <dbReference type="PROSITE" id="PS50928"/>
    </source>
</evidence>
<feature type="transmembrane region" description="Helical" evidence="7">
    <location>
        <begin position="66"/>
        <end position="88"/>
    </location>
</feature>
<comment type="subcellular location">
    <subcellularLocation>
        <location evidence="1 7">Cell membrane</location>
        <topology evidence="1 7">Multi-pass membrane protein</topology>
    </subcellularLocation>
</comment>
<evidence type="ECO:0000256" key="6">
    <source>
        <dbReference type="ARBA" id="ARBA00023136"/>
    </source>
</evidence>
<dbReference type="PROSITE" id="PS50928">
    <property type="entry name" value="ABC_TM1"/>
    <property type="match status" value="1"/>
</dbReference>
<feature type="transmembrane region" description="Helical" evidence="7">
    <location>
        <begin position="94"/>
        <end position="115"/>
    </location>
</feature>
<feature type="transmembrane region" description="Helical" evidence="7">
    <location>
        <begin position="142"/>
        <end position="164"/>
    </location>
</feature>
<keyword evidence="2 7" id="KW-0813">Transport</keyword>
<evidence type="ECO:0000256" key="4">
    <source>
        <dbReference type="ARBA" id="ARBA00022692"/>
    </source>
</evidence>
<dbReference type="InterPro" id="IPR035906">
    <property type="entry name" value="MetI-like_sf"/>
</dbReference>
<dbReference type="Pfam" id="PF00528">
    <property type="entry name" value="BPD_transp_1"/>
    <property type="match status" value="1"/>
</dbReference>
<keyword evidence="6 7" id="KW-0472">Membrane</keyword>
<accession>A0ABU1FQD3</accession>
<proteinExistence type="inferred from homology"/>
<dbReference type="PANTHER" id="PTHR43744:SF3">
    <property type="entry name" value="LACTOSE TRANSPORT SYSTEM PERMEASE PROTEIN LACG"/>
    <property type="match status" value="1"/>
</dbReference>
<dbReference type="Proteomes" id="UP001260872">
    <property type="component" value="Unassembled WGS sequence"/>
</dbReference>
<evidence type="ECO:0000313" key="10">
    <source>
        <dbReference type="Proteomes" id="UP001260872"/>
    </source>
</evidence>
<keyword evidence="10" id="KW-1185">Reference proteome</keyword>
<evidence type="ECO:0000256" key="7">
    <source>
        <dbReference type="RuleBase" id="RU363032"/>
    </source>
</evidence>
<evidence type="ECO:0000313" key="9">
    <source>
        <dbReference type="EMBL" id="MDR5710851.1"/>
    </source>
</evidence>
<feature type="transmembrane region" description="Helical" evidence="7">
    <location>
        <begin position="200"/>
        <end position="221"/>
    </location>
</feature>
<sequence length="236" mass="25133">MTLSGIELLPGSWDLSNFSRAWTEGNIGRAMFNGAIVTLAILACQLVTCIPAAYAFAKVPFPGRGFAFAAVIACLLVPTQANAMPTYLGISAMGLSNTLTALILPFVSSAFGIFLMRQHMMTIPDALLEAARADGLGTFSTLLRVVVPASMPSIATFSIFSIFVHWNDYLWPLLAIRSRDLQTPPLALSVFQEIETGQDYGALAAGALIITLPIVLLYIFAQRSFEAGLGGGELPG</sequence>
<dbReference type="SUPFAM" id="SSF161098">
    <property type="entry name" value="MetI-like"/>
    <property type="match status" value="1"/>
</dbReference>
<dbReference type="PANTHER" id="PTHR43744">
    <property type="entry name" value="ABC TRANSPORTER PERMEASE PROTEIN MG189-RELATED-RELATED"/>
    <property type="match status" value="1"/>
</dbReference>
<organism evidence="9 10">
    <name type="scientific">Nesterenkonia flava</name>
    <dbReference type="NCBI Taxonomy" id="469799"/>
    <lineage>
        <taxon>Bacteria</taxon>
        <taxon>Bacillati</taxon>
        <taxon>Actinomycetota</taxon>
        <taxon>Actinomycetes</taxon>
        <taxon>Micrococcales</taxon>
        <taxon>Micrococcaceae</taxon>
        <taxon>Nesterenkonia</taxon>
    </lineage>
</organism>
<dbReference type="Gene3D" id="1.10.3720.10">
    <property type="entry name" value="MetI-like"/>
    <property type="match status" value="1"/>
</dbReference>
<evidence type="ECO:0000256" key="3">
    <source>
        <dbReference type="ARBA" id="ARBA00022475"/>
    </source>
</evidence>
<evidence type="ECO:0000256" key="5">
    <source>
        <dbReference type="ARBA" id="ARBA00022989"/>
    </source>
</evidence>